<sequence length="464" mass="50136">MASASSSTPSNFPSTSLPNFTPPKSILIVGSGVFGLSTALSLATRPSFFGTKITVIDRSSFPSPDGSSIDSSRIVRPDYADPAYAALADKAQNIWRQSSSPDSLGGSGRYTESGLTLVANASSNGLPYVRSSYKNVIAINKGTSAEGTVHELKSRQEISDRVGTDGYSGDWGYINTRSGWADAEASMVWLRRKVESTERVDFKVATVSSLLFSPTNSVQGVILSDSTKVTADLTVLATGAWTPGLIDLRGRCQATGQVLSYLPITDAEQERLEKMPVFLNMTGGMFIIPPRNNLLKVARHGYGYSNPVSIPNPEPLSPTNTEKTIIVSRPVTNYDNPNLWIPSEGEEACRKALAEMIPSLAGRPFTQSRICWYTDTPTGDFLISYHPTYSNLFLATGGSGHGFKFLPVIGDKIVDCLQGDCPAEFKDKWAWKKEVVENVVTEDGSRGGRSGMILEVEMAQVSKL</sequence>
<dbReference type="GO" id="GO:0008115">
    <property type="term" value="F:sarcosine oxidase activity"/>
    <property type="evidence" value="ECO:0007669"/>
    <property type="project" value="TreeGrafter"/>
</dbReference>
<dbReference type="PANTHER" id="PTHR10961:SF46">
    <property type="entry name" value="PEROXISOMAL SARCOSINE OXIDASE"/>
    <property type="match status" value="1"/>
</dbReference>
<dbReference type="Gene3D" id="3.50.50.60">
    <property type="entry name" value="FAD/NAD(P)-binding domain"/>
    <property type="match status" value="1"/>
</dbReference>
<evidence type="ECO:0000259" key="6">
    <source>
        <dbReference type="Pfam" id="PF01266"/>
    </source>
</evidence>
<accession>A0A9N9L215</accession>
<evidence type="ECO:0000313" key="7">
    <source>
        <dbReference type="EMBL" id="CAG8958765.1"/>
    </source>
</evidence>
<protein>
    <recommendedName>
        <fullName evidence="6">FAD dependent oxidoreductase domain-containing protein</fullName>
    </recommendedName>
</protein>
<evidence type="ECO:0000256" key="1">
    <source>
        <dbReference type="ARBA" id="ARBA00001974"/>
    </source>
</evidence>
<dbReference type="PANTHER" id="PTHR10961">
    <property type="entry name" value="PEROXISOMAL SARCOSINE OXIDASE"/>
    <property type="match status" value="1"/>
</dbReference>
<comment type="cofactor">
    <cofactor evidence="1">
        <name>FAD</name>
        <dbReference type="ChEBI" id="CHEBI:57692"/>
    </cofactor>
</comment>
<dbReference type="Pfam" id="PF01266">
    <property type="entry name" value="DAO"/>
    <property type="match status" value="1"/>
</dbReference>
<evidence type="ECO:0000256" key="3">
    <source>
        <dbReference type="ARBA" id="ARBA00022630"/>
    </source>
</evidence>
<keyword evidence="5" id="KW-0560">Oxidoreductase</keyword>
<dbReference type="Gene3D" id="3.30.9.10">
    <property type="entry name" value="D-Amino Acid Oxidase, subunit A, domain 2"/>
    <property type="match status" value="1"/>
</dbReference>
<keyword evidence="4" id="KW-0274">FAD</keyword>
<evidence type="ECO:0000256" key="2">
    <source>
        <dbReference type="ARBA" id="ARBA00010989"/>
    </source>
</evidence>
<reference evidence="7" key="1">
    <citation type="submission" date="2021-07" db="EMBL/GenBank/DDBJ databases">
        <authorList>
            <person name="Durling M."/>
        </authorList>
    </citation>
    <scope>NUCLEOTIDE SEQUENCE</scope>
</reference>
<dbReference type="GO" id="GO:0050031">
    <property type="term" value="F:L-pipecolate oxidase activity"/>
    <property type="evidence" value="ECO:0007669"/>
    <property type="project" value="TreeGrafter"/>
</dbReference>
<organism evidence="7 8">
    <name type="scientific">Hymenoscyphus fraxineus</name>
    <dbReference type="NCBI Taxonomy" id="746836"/>
    <lineage>
        <taxon>Eukaryota</taxon>
        <taxon>Fungi</taxon>
        <taxon>Dikarya</taxon>
        <taxon>Ascomycota</taxon>
        <taxon>Pezizomycotina</taxon>
        <taxon>Leotiomycetes</taxon>
        <taxon>Helotiales</taxon>
        <taxon>Helotiaceae</taxon>
        <taxon>Hymenoscyphus</taxon>
    </lineage>
</organism>
<comment type="similarity">
    <text evidence="2">Belongs to the MSOX/MTOX family.</text>
</comment>
<name>A0A9N9L215_9HELO</name>
<dbReference type="GO" id="GO:0050660">
    <property type="term" value="F:flavin adenine dinucleotide binding"/>
    <property type="evidence" value="ECO:0007669"/>
    <property type="project" value="InterPro"/>
</dbReference>
<evidence type="ECO:0000256" key="5">
    <source>
        <dbReference type="ARBA" id="ARBA00023002"/>
    </source>
</evidence>
<dbReference type="InterPro" id="IPR036188">
    <property type="entry name" value="FAD/NAD-bd_sf"/>
</dbReference>
<dbReference type="InterPro" id="IPR006076">
    <property type="entry name" value="FAD-dep_OxRdtase"/>
</dbReference>
<proteinExistence type="inferred from homology"/>
<evidence type="ECO:0000313" key="8">
    <source>
        <dbReference type="Proteomes" id="UP000696280"/>
    </source>
</evidence>
<gene>
    <name evidence="7" type="ORF">HYFRA_00011609</name>
</gene>
<dbReference type="Proteomes" id="UP000696280">
    <property type="component" value="Unassembled WGS sequence"/>
</dbReference>
<keyword evidence="3" id="KW-0285">Flavoprotein</keyword>
<dbReference type="SUPFAM" id="SSF51905">
    <property type="entry name" value="FAD/NAD(P)-binding domain"/>
    <property type="match status" value="1"/>
</dbReference>
<keyword evidence="8" id="KW-1185">Reference proteome</keyword>
<comment type="caution">
    <text evidence="7">The sequence shown here is derived from an EMBL/GenBank/DDBJ whole genome shotgun (WGS) entry which is preliminary data.</text>
</comment>
<evidence type="ECO:0000256" key="4">
    <source>
        <dbReference type="ARBA" id="ARBA00022827"/>
    </source>
</evidence>
<dbReference type="GO" id="GO:0004657">
    <property type="term" value="F:proline dehydrogenase activity"/>
    <property type="evidence" value="ECO:0007669"/>
    <property type="project" value="TreeGrafter"/>
</dbReference>
<dbReference type="InterPro" id="IPR045170">
    <property type="entry name" value="MTOX"/>
</dbReference>
<dbReference type="SUPFAM" id="SSF54373">
    <property type="entry name" value="FAD-linked reductases, C-terminal domain"/>
    <property type="match status" value="1"/>
</dbReference>
<dbReference type="OrthoDB" id="2219495at2759"/>
<dbReference type="EMBL" id="CAJVRL010000084">
    <property type="protein sequence ID" value="CAG8958765.1"/>
    <property type="molecule type" value="Genomic_DNA"/>
</dbReference>
<dbReference type="AlphaFoldDB" id="A0A9N9L215"/>
<feature type="domain" description="FAD dependent oxidoreductase" evidence="6">
    <location>
        <begin position="26"/>
        <end position="414"/>
    </location>
</feature>